<organism evidence="2 3">
    <name type="scientific">Cladophialophora immunda</name>
    <dbReference type="NCBI Taxonomy" id="569365"/>
    <lineage>
        <taxon>Eukaryota</taxon>
        <taxon>Fungi</taxon>
        <taxon>Dikarya</taxon>
        <taxon>Ascomycota</taxon>
        <taxon>Pezizomycotina</taxon>
        <taxon>Eurotiomycetes</taxon>
        <taxon>Chaetothyriomycetidae</taxon>
        <taxon>Chaetothyriales</taxon>
        <taxon>Herpotrichiellaceae</taxon>
        <taxon>Cladophialophora</taxon>
    </lineage>
</organism>
<dbReference type="Pfam" id="PF06985">
    <property type="entry name" value="HET"/>
    <property type="match status" value="1"/>
</dbReference>
<dbReference type="PANTHER" id="PTHR24148:SF64">
    <property type="entry name" value="HETEROKARYON INCOMPATIBILITY DOMAIN-CONTAINING PROTEIN"/>
    <property type="match status" value="1"/>
</dbReference>
<dbReference type="InterPro" id="IPR010730">
    <property type="entry name" value="HET"/>
</dbReference>
<dbReference type="PANTHER" id="PTHR24148">
    <property type="entry name" value="ANKYRIN REPEAT DOMAIN-CONTAINING PROTEIN 39 HOMOLOG-RELATED"/>
    <property type="match status" value="1"/>
</dbReference>
<dbReference type="STRING" id="569365.A0A0D2CUU9"/>
<protein>
    <recommendedName>
        <fullName evidence="1">Heterokaryon incompatibility domain-containing protein</fullName>
    </recommendedName>
</protein>
<dbReference type="GeneID" id="27346355"/>
<accession>A0A0D2CUU9</accession>
<keyword evidence="3" id="KW-1185">Reference proteome</keyword>
<dbReference type="Proteomes" id="UP000054466">
    <property type="component" value="Unassembled WGS sequence"/>
</dbReference>
<dbReference type="VEuPathDB" id="FungiDB:PV07_07161"/>
<dbReference type="EMBL" id="KN847043">
    <property type="protein sequence ID" value="KIW27424.1"/>
    <property type="molecule type" value="Genomic_DNA"/>
</dbReference>
<dbReference type="HOGENOM" id="CLU_016235_0_0_1"/>
<reference evidence="2 3" key="1">
    <citation type="submission" date="2015-01" db="EMBL/GenBank/DDBJ databases">
        <title>The Genome Sequence of Cladophialophora immunda CBS83496.</title>
        <authorList>
            <consortium name="The Broad Institute Genomics Platform"/>
            <person name="Cuomo C."/>
            <person name="de Hoog S."/>
            <person name="Gorbushina A."/>
            <person name="Stielow B."/>
            <person name="Teixiera M."/>
            <person name="Abouelleil A."/>
            <person name="Chapman S.B."/>
            <person name="Priest M."/>
            <person name="Young S.K."/>
            <person name="Wortman J."/>
            <person name="Nusbaum C."/>
            <person name="Birren B."/>
        </authorList>
    </citation>
    <scope>NUCLEOTIDE SEQUENCE [LARGE SCALE GENOMIC DNA]</scope>
    <source>
        <strain evidence="2 3">CBS 83496</strain>
    </source>
</reference>
<dbReference type="OrthoDB" id="270167at2759"/>
<name>A0A0D2CUU9_9EURO</name>
<sequence>MREDADVSLRTIRQELGQPIYAALLEIQKYRTAEVKSLEWIQSLECLHMKSDGARNRPGIAGRYRRSDMPRPSDRLLGRTCINPFDSGDYIAVSYVWDPAPGEDSSRGRYRVESRRTLHPSSSRVRDVVWDRVSRFAAYVGCTNFWIDQECINQKDEGEKEVAMQCMDLVYSHSDHSVALLTVHVGYQEELDLLAELLSDSFVADDDDTAPDLRLNTYMLGSVEKILELLSSITSDHWWSRAWTFQEDYRAGTKMTLLIPHDPSLEDRKRNAKNLLFGDLEGELCVKSAKFREKASRLCLAYMNESRRQKRLEDMAGRILQRAGKYRVTLQDRQAEDTIYAVRKSMSPSIFADVDARKARTCSDRLAIVANCCDYSVRLNTKKLQSSNLSLSLALLALYLLNGEILMNGGGGDLEGRHGSSSSVAPLNGTIFDFLKTQSLDSFSPPISQQLTFIKSCRFIRVRLTDEGIRTRGHLWELGPKIPVKVRHPVSRQYKSTGRLRQGQRRSLGQLLQKLQSGQYKMQYEELAESLEWFLDQDEYCAGDDELSFSRKFQTWMASEVADAIPDRKKVLRLGRLIDTRRDAEDGYTGIFVCDDDDERAGAGENVFTASWDGEGEELDKHVSLEVDVRGYNRSGIPMLEAKRWINGLIFFRGRRRGDFIFPWHPSLTV</sequence>
<evidence type="ECO:0000259" key="1">
    <source>
        <dbReference type="Pfam" id="PF06985"/>
    </source>
</evidence>
<proteinExistence type="predicted"/>
<evidence type="ECO:0000313" key="3">
    <source>
        <dbReference type="Proteomes" id="UP000054466"/>
    </source>
</evidence>
<feature type="domain" description="Heterokaryon incompatibility" evidence="1">
    <location>
        <begin position="90"/>
        <end position="247"/>
    </location>
</feature>
<dbReference type="InterPro" id="IPR052895">
    <property type="entry name" value="HetReg/Transcr_Mod"/>
</dbReference>
<gene>
    <name evidence="2" type="ORF">PV07_07161</name>
</gene>
<dbReference type="RefSeq" id="XP_016247640.1">
    <property type="nucleotide sequence ID" value="XM_016394221.1"/>
</dbReference>
<dbReference type="AlphaFoldDB" id="A0A0D2CUU9"/>
<evidence type="ECO:0000313" key="2">
    <source>
        <dbReference type="EMBL" id="KIW27424.1"/>
    </source>
</evidence>